<dbReference type="Proteomes" id="UP000326565">
    <property type="component" value="Unassembled WGS sequence"/>
</dbReference>
<gene>
    <name evidence="2" type="ORF">BDV29DRAFT_196853</name>
</gene>
<accession>A0A5N5XCG1</accession>
<dbReference type="EMBL" id="ML732158">
    <property type="protein sequence ID" value="KAB8078399.1"/>
    <property type="molecule type" value="Genomic_DNA"/>
</dbReference>
<feature type="region of interest" description="Disordered" evidence="1">
    <location>
        <begin position="233"/>
        <end position="289"/>
    </location>
</feature>
<reference evidence="2 3" key="1">
    <citation type="submission" date="2019-04" db="EMBL/GenBank/DDBJ databases">
        <title>Friends and foes A comparative genomics study of 23 Aspergillus species from section Flavi.</title>
        <authorList>
            <consortium name="DOE Joint Genome Institute"/>
            <person name="Kjaerbolling I."/>
            <person name="Vesth T."/>
            <person name="Frisvad J.C."/>
            <person name="Nybo J.L."/>
            <person name="Theobald S."/>
            <person name="Kildgaard S."/>
            <person name="Isbrandt T."/>
            <person name="Kuo A."/>
            <person name="Sato A."/>
            <person name="Lyhne E.K."/>
            <person name="Kogle M.E."/>
            <person name="Wiebenga A."/>
            <person name="Kun R.S."/>
            <person name="Lubbers R.J."/>
            <person name="Makela M.R."/>
            <person name="Barry K."/>
            <person name="Chovatia M."/>
            <person name="Clum A."/>
            <person name="Daum C."/>
            <person name="Haridas S."/>
            <person name="He G."/>
            <person name="LaButti K."/>
            <person name="Lipzen A."/>
            <person name="Mondo S."/>
            <person name="Riley R."/>
            <person name="Salamov A."/>
            <person name="Simmons B.A."/>
            <person name="Magnuson J.K."/>
            <person name="Henrissat B."/>
            <person name="Mortensen U.H."/>
            <person name="Larsen T.O."/>
            <person name="Devries R.P."/>
            <person name="Grigoriev I.V."/>
            <person name="Machida M."/>
            <person name="Baker S.E."/>
            <person name="Andersen M.R."/>
        </authorList>
    </citation>
    <scope>NUCLEOTIDE SEQUENCE [LARGE SCALE GENOMIC DNA]</scope>
    <source>
        <strain evidence="2 3">CBS 151.66</strain>
    </source>
</reference>
<evidence type="ECO:0000313" key="3">
    <source>
        <dbReference type="Proteomes" id="UP000326565"/>
    </source>
</evidence>
<dbReference type="OrthoDB" id="5348779at2759"/>
<keyword evidence="3" id="KW-1185">Reference proteome</keyword>
<protein>
    <submittedName>
        <fullName evidence="2">Uncharacterized protein</fullName>
    </submittedName>
</protein>
<dbReference type="AlphaFoldDB" id="A0A5N5XCG1"/>
<evidence type="ECO:0000313" key="2">
    <source>
        <dbReference type="EMBL" id="KAB8078399.1"/>
    </source>
</evidence>
<feature type="compositionally biased region" description="Polar residues" evidence="1">
    <location>
        <begin position="272"/>
        <end position="289"/>
    </location>
</feature>
<organism evidence="2 3">
    <name type="scientific">Aspergillus leporis</name>
    <dbReference type="NCBI Taxonomy" id="41062"/>
    <lineage>
        <taxon>Eukaryota</taxon>
        <taxon>Fungi</taxon>
        <taxon>Dikarya</taxon>
        <taxon>Ascomycota</taxon>
        <taxon>Pezizomycotina</taxon>
        <taxon>Eurotiomycetes</taxon>
        <taxon>Eurotiomycetidae</taxon>
        <taxon>Eurotiales</taxon>
        <taxon>Aspergillaceae</taxon>
        <taxon>Aspergillus</taxon>
        <taxon>Aspergillus subgen. Circumdati</taxon>
    </lineage>
</organism>
<name>A0A5N5XCG1_9EURO</name>
<proteinExistence type="predicted"/>
<evidence type="ECO:0000256" key="1">
    <source>
        <dbReference type="SAM" id="MobiDB-lite"/>
    </source>
</evidence>
<sequence>MQVSESQSFVDTPVYYGPCGVVLGRLRARRAHKESEYIPNTISMYQTKAEGLINRDSTVCNTHNALHSTLHSNTTPFSMLSPRADGLKDDDMTASHADQDGWSLESLPDILYALKPDHAKCRHRIRTTTHDVFGNQINDFSVLPDRISSKVEGWRLEAWMRLDRRITVQDIIDRVNPKYRLNLTPDDIEMRRQAFREKFYIACWGAKKSVNDILRLAKSRGIDPALNTTRGLTPGLIDPSKGEAGGRIPLPPNANYDSIPGYRSQPEHSYSPALTRSRLNTRSPHTNKSPIVIIDEPFSSPKANSPETLRQLHWDTIPSPRTSASSANRFSIANSLLKRQISDDVAR</sequence>